<comment type="caution">
    <text evidence="2">The sequence shown here is derived from an EMBL/GenBank/DDBJ whole genome shotgun (WGS) entry which is preliminary data.</text>
</comment>
<organism evidence="2 3">
    <name type="scientific">Leptomonas seymouri</name>
    <dbReference type="NCBI Taxonomy" id="5684"/>
    <lineage>
        <taxon>Eukaryota</taxon>
        <taxon>Discoba</taxon>
        <taxon>Euglenozoa</taxon>
        <taxon>Kinetoplastea</taxon>
        <taxon>Metakinetoplastina</taxon>
        <taxon>Trypanosomatida</taxon>
        <taxon>Trypanosomatidae</taxon>
        <taxon>Leishmaniinae</taxon>
        <taxon>Leptomonas</taxon>
    </lineage>
</organism>
<protein>
    <recommendedName>
        <fullName evidence="4">Enhancer of polycomb-like protein</fullName>
    </recommendedName>
</protein>
<feature type="compositionally biased region" description="Low complexity" evidence="1">
    <location>
        <begin position="44"/>
        <end position="62"/>
    </location>
</feature>
<keyword evidence="3" id="KW-1185">Reference proteome</keyword>
<gene>
    <name evidence="2" type="ORF">ABL78_1294</name>
</gene>
<evidence type="ECO:0000256" key="1">
    <source>
        <dbReference type="SAM" id="MobiDB-lite"/>
    </source>
</evidence>
<feature type="compositionally biased region" description="Basic and acidic residues" evidence="1">
    <location>
        <begin position="272"/>
        <end position="286"/>
    </location>
</feature>
<dbReference type="VEuPathDB" id="TriTrypDB:Lsey_0020_0430"/>
<accession>A0A0N0P875</accession>
<dbReference type="OMA" id="FKQRDWY"/>
<evidence type="ECO:0000313" key="2">
    <source>
        <dbReference type="EMBL" id="KPI89629.1"/>
    </source>
</evidence>
<evidence type="ECO:0008006" key="4">
    <source>
        <dbReference type="Google" id="ProtNLM"/>
    </source>
</evidence>
<dbReference type="OrthoDB" id="271721at2759"/>
<dbReference type="Proteomes" id="UP000038009">
    <property type="component" value="Unassembled WGS sequence"/>
</dbReference>
<evidence type="ECO:0000313" key="3">
    <source>
        <dbReference type="Proteomes" id="UP000038009"/>
    </source>
</evidence>
<dbReference type="EMBL" id="LJSK01000020">
    <property type="protein sequence ID" value="KPI89629.1"/>
    <property type="molecule type" value="Genomic_DNA"/>
</dbReference>
<feature type="region of interest" description="Disordered" evidence="1">
    <location>
        <begin position="44"/>
        <end position="63"/>
    </location>
</feature>
<sequence length="371" mass="41271">MMNHPKLLPSQELVLHQVSVDSFSPATASVLKFPTSPLLPRSPFSPTASSAASSPSLNPPTSIAASSIVRPQIRLREEWGAALGDVEAFELSHNFLHSSSFDRRDPVRVRYIADRYDCAWLSRRPVLALRGEDGGVSVLRGKTGGAGSYVPVESHLSASALEDVFTAMELAAYHHPEVPLERLLPYAKSHLEDSTLSDEVLDELHAYWLLRRNATGGLLPTISSLRTTIREDNEMAVCHPAVLRDCPLPFKQRDWYVPVMERRRPTTMPRGTAEKRPRSRSPVEEAKNGFPLEQLRTYSDFVEKAWRLSHAMLEVEETRLAHTHLTLHELAYLRRLADTENTAVPVAGETAPIPEQTLARFLAAACGCVMD</sequence>
<reference evidence="2 3" key="1">
    <citation type="journal article" date="2015" name="PLoS Pathog.">
        <title>Leptomonas seymouri: Adaptations to the Dixenous Life Cycle Analyzed by Genome Sequencing, Transcriptome Profiling and Co-infection with Leishmania donovani.</title>
        <authorList>
            <person name="Kraeva N."/>
            <person name="Butenko A."/>
            <person name="Hlavacova J."/>
            <person name="Kostygov A."/>
            <person name="Myskova J."/>
            <person name="Grybchuk D."/>
            <person name="Lestinova T."/>
            <person name="Votypka J."/>
            <person name="Volf P."/>
            <person name="Opperdoes F."/>
            <person name="Flegontov P."/>
            <person name="Lukes J."/>
            <person name="Yurchenko V."/>
        </authorList>
    </citation>
    <scope>NUCLEOTIDE SEQUENCE [LARGE SCALE GENOMIC DNA]</scope>
    <source>
        <strain evidence="2 3">ATCC 30220</strain>
    </source>
</reference>
<feature type="region of interest" description="Disordered" evidence="1">
    <location>
        <begin position="266"/>
        <end position="286"/>
    </location>
</feature>
<name>A0A0N0P875_LEPSE</name>
<dbReference type="AlphaFoldDB" id="A0A0N0P875"/>
<proteinExistence type="predicted"/>